<dbReference type="Gene3D" id="2.20.110.10">
    <property type="entry name" value="Histone H3 K4-specific methyltransferase SET7/9 N-terminal domain"/>
    <property type="match status" value="2"/>
</dbReference>
<evidence type="ECO:0000256" key="1">
    <source>
        <dbReference type="ARBA" id="ARBA00022737"/>
    </source>
</evidence>
<dbReference type="Pfam" id="PF00415">
    <property type="entry name" value="RCC1"/>
    <property type="match status" value="1"/>
</dbReference>
<dbReference type="Pfam" id="PF13540">
    <property type="entry name" value="RCC1_2"/>
    <property type="match status" value="1"/>
</dbReference>
<dbReference type="eggNOG" id="KOG1426">
    <property type="taxonomic scope" value="Eukaryota"/>
</dbReference>
<dbReference type="PANTHER" id="PTHR23084:SF263">
    <property type="entry name" value="MORN REPEAT-CONTAINING PROTEIN 1"/>
    <property type="match status" value="1"/>
</dbReference>
<keyword evidence="5" id="KW-1185">Reference proteome</keyword>
<dbReference type="PROSITE" id="PS50012">
    <property type="entry name" value="RCC1_3"/>
    <property type="match status" value="2"/>
</dbReference>
<proteinExistence type="predicted"/>
<evidence type="ECO:0000313" key="4">
    <source>
        <dbReference type="EMBL" id="EDQ85730.1"/>
    </source>
</evidence>
<dbReference type="SUPFAM" id="SSF82185">
    <property type="entry name" value="Histone H3 K4-specific methyltransferase SET7/9 N-terminal domain"/>
    <property type="match status" value="2"/>
</dbReference>
<dbReference type="KEGG" id="mbr:MONBRDRAFT_38744"/>
<dbReference type="RefSeq" id="XP_001749445.1">
    <property type="nucleotide sequence ID" value="XM_001749393.1"/>
</dbReference>
<dbReference type="GeneID" id="5894707"/>
<dbReference type="InterPro" id="IPR003409">
    <property type="entry name" value="MORN"/>
</dbReference>
<dbReference type="Gene3D" id="2.130.10.30">
    <property type="entry name" value="Regulator of chromosome condensation 1/beta-lactamase-inhibitor protein II"/>
    <property type="match status" value="1"/>
</dbReference>
<gene>
    <name evidence="4" type="ORF">MONBRDRAFT_38744</name>
</gene>
<name>A9V9V1_MONBE</name>
<dbReference type="Pfam" id="PF02493">
    <property type="entry name" value="MORN"/>
    <property type="match status" value="6"/>
</dbReference>
<organism evidence="4 5">
    <name type="scientific">Monosiga brevicollis</name>
    <name type="common">Choanoflagellate</name>
    <dbReference type="NCBI Taxonomy" id="81824"/>
    <lineage>
        <taxon>Eukaryota</taxon>
        <taxon>Choanoflagellata</taxon>
        <taxon>Craspedida</taxon>
        <taxon>Salpingoecidae</taxon>
        <taxon>Monosiga</taxon>
    </lineage>
</organism>
<evidence type="ECO:0000256" key="3">
    <source>
        <dbReference type="SAM" id="MobiDB-lite"/>
    </source>
</evidence>
<dbReference type="Proteomes" id="UP000001357">
    <property type="component" value="Unassembled WGS sequence"/>
</dbReference>
<dbReference type="STRING" id="81824.A9V9V1"/>
<dbReference type="PANTHER" id="PTHR23084">
    <property type="entry name" value="PHOSPHATIDYLINOSITOL-4-PHOSPHATE 5-KINASE RELATED"/>
    <property type="match status" value="1"/>
</dbReference>
<dbReference type="EMBL" id="CH991571">
    <property type="protein sequence ID" value="EDQ85730.1"/>
    <property type="molecule type" value="Genomic_DNA"/>
</dbReference>
<evidence type="ECO:0000256" key="2">
    <source>
        <dbReference type="PROSITE-ProRule" id="PRU00235"/>
    </source>
</evidence>
<dbReference type="InterPro" id="IPR009091">
    <property type="entry name" value="RCC1/BLIP-II"/>
</dbReference>
<accession>A9V9V1</accession>
<dbReference type="SUPFAM" id="SSF50985">
    <property type="entry name" value="RCC1/BLIP-II"/>
    <property type="match status" value="1"/>
</dbReference>
<evidence type="ECO:0000313" key="5">
    <source>
        <dbReference type="Proteomes" id="UP000001357"/>
    </source>
</evidence>
<protein>
    <recommendedName>
        <fullName evidence="6">MORN repeat-containing protein 5</fullName>
    </recommendedName>
</protein>
<dbReference type="SMART" id="SM00698">
    <property type="entry name" value="MORN"/>
    <property type="match status" value="5"/>
</dbReference>
<feature type="region of interest" description="Disordered" evidence="3">
    <location>
        <begin position="1"/>
        <end position="33"/>
    </location>
</feature>
<dbReference type="GO" id="GO:0005085">
    <property type="term" value="F:guanyl-nucleotide exchange factor activity"/>
    <property type="evidence" value="ECO:0007669"/>
    <property type="project" value="UniProtKB-KW"/>
</dbReference>
<dbReference type="PRINTS" id="PR00633">
    <property type="entry name" value="RCCNDNSATION"/>
</dbReference>
<feature type="repeat" description="RCC1" evidence="2">
    <location>
        <begin position="251"/>
        <end position="302"/>
    </location>
</feature>
<dbReference type="eggNOG" id="KOG0231">
    <property type="taxonomic scope" value="Eukaryota"/>
</dbReference>
<evidence type="ECO:0008006" key="6">
    <source>
        <dbReference type="Google" id="ProtNLM"/>
    </source>
</evidence>
<dbReference type="PROSITE" id="PS00626">
    <property type="entry name" value="RCC1_2"/>
    <property type="match status" value="2"/>
</dbReference>
<reference evidence="4 5" key="1">
    <citation type="journal article" date="2008" name="Nature">
        <title>The genome of the choanoflagellate Monosiga brevicollis and the origin of metazoans.</title>
        <authorList>
            <consortium name="JGI Sequencing"/>
            <person name="King N."/>
            <person name="Westbrook M.J."/>
            <person name="Young S.L."/>
            <person name="Kuo A."/>
            <person name="Abedin M."/>
            <person name="Chapman J."/>
            <person name="Fairclough S."/>
            <person name="Hellsten U."/>
            <person name="Isogai Y."/>
            <person name="Letunic I."/>
            <person name="Marr M."/>
            <person name="Pincus D."/>
            <person name="Putnam N."/>
            <person name="Rokas A."/>
            <person name="Wright K.J."/>
            <person name="Zuzow R."/>
            <person name="Dirks W."/>
            <person name="Good M."/>
            <person name="Goodstein D."/>
            <person name="Lemons D."/>
            <person name="Li W."/>
            <person name="Lyons J.B."/>
            <person name="Morris A."/>
            <person name="Nichols S."/>
            <person name="Richter D.J."/>
            <person name="Salamov A."/>
            <person name="Bork P."/>
            <person name="Lim W.A."/>
            <person name="Manning G."/>
            <person name="Miller W.T."/>
            <person name="McGinnis W."/>
            <person name="Shapiro H."/>
            <person name="Tjian R."/>
            <person name="Grigoriev I.V."/>
            <person name="Rokhsar D."/>
        </authorList>
    </citation>
    <scope>NUCLEOTIDE SEQUENCE [LARGE SCALE GENOMIC DNA]</scope>
    <source>
        <strain evidence="5">MX1 / ATCC 50154</strain>
    </source>
</reference>
<feature type="repeat" description="RCC1" evidence="2">
    <location>
        <begin position="303"/>
        <end position="359"/>
    </location>
</feature>
<keyword evidence="1" id="KW-0677">Repeat</keyword>
<dbReference type="InterPro" id="IPR000408">
    <property type="entry name" value="Reg_chr_condens"/>
</dbReference>
<sequence length="420" mass="44627">MAPKSKSGGGDAKKKNGKATTVPEDEARPASAGYFFRGQCTAQGQREGPGKEKLTSGAVYVGSFLNGLRHGQGTLVIREGVVYKGAFASGVFHGPGTLTSPTITLTGEWQAGQMQGPGQATYADGGAYVGDFLANKRHGQGQQTEADGSVYTGAWLDDCRAGHGHQRWAWGLTYEAQHVEWSHKVRNGSLSKPFLFVEAHSHGQQRICRADDHDSPFPWPRVLDIPRPLAARQVTHMALGLAHVAVILDPGTLLTAGLNHMGQLGLDDTLDRHTLVLVPSLEGLGVIAVACGAWHTVTLSNDHDVYAAGRNHRAQLGRAPNDSTRSTTMALCSQLDHLPPATVVAIAAGSSHTIALTAEHTAICWGDDSFGQCSGVVHEPLSDLSETTPSTKLHVHENVDAIAAGPDAWCTYLRSFSDSE</sequence>
<dbReference type="InParanoid" id="A9V9V1"/>
<dbReference type="AlphaFoldDB" id="A9V9V1"/>